<dbReference type="EMBL" id="CAJNOE010000017">
    <property type="protein sequence ID" value="CAF0737284.1"/>
    <property type="molecule type" value="Genomic_DNA"/>
</dbReference>
<sequence>MIEVALNLIIIERSFNPSESTHQVDTTCHLEWSTTDRTVGDKPNNAGPYIRRRSDVGVNGSTSLALSNSVNNSKWRVNCDEETKAQRERRSTQSITVEDIKATEQQIKNRSNKLPSSSIDTSC</sequence>
<feature type="region of interest" description="Disordered" evidence="1">
    <location>
        <begin position="81"/>
        <end position="123"/>
    </location>
</feature>
<feature type="compositionally biased region" description="Basic and acidic residues" evidence="1">
    <location>
        <begin position="81"/>
        <end position="91"/>
    </location>
</feature>
<evidence type="ECO:0000256" key="1">
    <source>
        <dbReference type="SAM" id="MobiDB-lite"/>
    </source>
</evidence>
<dbReference type="Proteomes" id="UP000663860">
    <property type="component" value="Unassembled WGS sequence"/>
</dbReference>
<reference evidence="2" key="1">
    <citation type="submission" date="2021-02" db="EMBL/GenBank/DDBJ databases">
        <authorList>
            <person name="Nowell W R."/>
        </authorList>
    </citation>
    <scope>NUCLEOTIDE SEQUENCE</scope>
</reference>
<accession>A0A813NGW9</accession>
<name>A0A813NGW9_9BILA</name>
<evidence type="ECO:0000313" key="2">
    <source>
        <dbReference type="EMBL" id="CAF0737284.1"/>
    </source>
</evidence>
<protein>
    <submittedName>
        <fullName evidence="2">Uncharacterized protein</fullName>
    </submittedName>
</protein>
<feature type="compositionally biased region" description="Polar residues" evidence="1">
    <location>
        <begin position="103"/>
        <end position="123"/>
    </location>
</feature>
<feature type="region of interest" description="Disordered" evidence="1">
    <location>
        <begin position="35"/>
        <end position="54"/>
    </location>
</feature>
<proteinExistence type="predicted"/>
<comment type="caution">
    <text evidence="2">The sequence shown here is derived from an EMBL/GenBank/DDBJ whole genome shotgun (WGS) entry which is preliminary data.</text>
</comment>
<dbReference type="AlphaFoldDB" id="A0A813NGW9"/>
<organism evidence="2 3">
    <name type="scientific">Adineta steineri</name>
    <dbReference type="NCBI Taxonomy" id="433720"/>
    <lineage>
        <taxon>Eukaryota</taxon>
        <taxon>Metazoa</taxon>
        <taxon>Spiralia</taxon>
        <taxon>Gnathifera</taxon>
        <taxon>Rotifera</taxon>
        <taxon>Eurotatoria</taxon>
        <taxon>Bdelloidea</taxon>
        <taxon>Adinetida</taxon>
        <taxon>Adinetidae</taxon>
        <taxon>Adineta</taxon>
    </lineage>
</organism>
<evidence type="ECO:0000313" key="3">
    <source>
        <dbReference type="Proteomes" id="UP000663860"/>
    </source>
</evidence>
<gene>
    <name evidence="2" type="ORF">IZO911_LOCUS3301</name>
</gene>